<evidence type="ECO:0000313" key="1">
    <source>
        <dbReference type="EMBL" id="GAF85793.1"/>
    </source>
</evidence>
<dbReference type="EMBL" id="BARS01001202">
    <property type="protein sequence ID" value="GAF85793.1"/>
    <property type="molecule type" value="Genomic_DNA"/>
</dbReference>
<comment type="caution">
    <text evidence="1">The sequence shown here is derived from an EMBL/GenBank/DDBJ whole genome shotgun (WGS) entry which is preliminary data.</text>
</comment>
<evidence type="ECO:0008006" key="2">
    <source>
        <dbReference type="Google" id="ProtNLM"/>
    </source>
</evidence>
<dbReference type="InterPro" id="IPR018247">
    <property type="entry name" value="EF_Hand_1_Ca_BS"/>
</dbReference>
<name>X0SX53_9ZZZZ</name>
<proteinExistence type="predicted"/>
<protein>
    <recommendedName>
        <fullName evidence="2">EF-hand domain-containing protein</fullName>
    </recommendedName>
</protein>
<accession>X0SX53</accession>
<organism evidence="1">
    <name type="scientific">marine sediment metagenome</name>
    <dbReference type="NCBI Taxonomy" id="412755"/>
    <lineage>
        <taxon>unclassified sequences</taxon>
        <taxon>metagenomes</taxon>
        <taxon>ecological metagenomes</taxon>
    </lineage>
</organism>
<reference evidence="1" key="1">
    <citation type="journal article" date="2014" name="Front. Microbiol.">
        <title>High frequency of phylogenetically diverse reductive dehalogenase-homologous genes in deep subseafloor sedimentary metagenomes.</title>
        <authorList>
            <person name="Kawai M."/>
            <person name="Futagami T."/>
            <person name="Toyoda A."/>
            <person name="Takaki Y."/>
            <person name="Nishi S."/>
            <person name="Hori S."/>
            <person name="Arai W."/>
            <person name="Tsubouchi T."/>
            <person name="Morono Y."/>
            <person name="Uchiyama I."/>
            <person name="Ito T."/>
            <person name="Fujiyama A."/>
            <person name="Inagaki F."/>
            <person name="Takami H."/>
        </authorList>
    </citation>
    <scope>NUCLEOTIDE SEQUENCE</scope>
    <source>
        <strain evidence="1">Expedition CK06-06</strain>
    </source>
</reference>
<sequence>MLNAVGAYKHLIAGLNKPGDVPTTGWDNNQLQESKNPQNIYKITLAEPAEKILTATVAWNRHYESVYPFEPLPEKDANLRLELWAIDPINPNKSYLLDYSDSSVDNVEHIYAQGDANYTNYELVVIFSNIDDANQIPTAERYGLAWNVSNKQDSDNIFWYDLNADGIVNESDFAVLLNNRLSSFKS</sequence>
<dbReference type="PROSITE" id="PS00018">
    <property type="entry name" value="EF_HAND_1"/>
    <property type="match status" value="1"/>
</dbReference>
<dbReference type="AlphaFoldDB" id="X0SX53"/>
<gene>
    <name evidence="1" type="ORF">S01H1_02487</name>
</gene>
<feature type="non-terminal residue" evidence="1">
    <location>
        <position position="186"/>
    </location>
</feature>